<feature type="transmembrane region" description="Helical" evidence="1">
    <location>
        <begin position="178"/>
        <end position="195"/>
    </location>
</feature>
<dbReference type="AlphaFoldDB" id="A0A1J1GXN4"/>
<accession>A0A1J1GXN4</accession>
<comment type="caution">
    <text evidence="2">The sequence shown here is derived from an EMBL/GenBank/DDBJ whole genome shotgun (WGS) entry which is preliminary data.</text>
</comment>
<keyword evidence="1" id="KW-0472">Membrane</keyword>
<dbReference type="VEuPathDB" id="PlasmoDB:PGAL8A_00458000"/>
<dbReference type="OMA" id="ITIKIYC"/>
<dbReference type="RefSeq" id="XP_028529803.1">
    <property type="nucleotide sequence ID" value="XM_028673341.1"/>
</dbReference>
<name>A0A1J1GXN4_PLAGA</name>
<dbReference type="OrthoDB" id="428342at2759"/>
<protein>
    <recommendedName>
        <fullName evidence="4">Tetratricopeptide repeat protein</fullName>
    </recommendedName>
</protein>
<dbReference type="Gene3D" id="1.25.40.10">
    <property type="entry name" value="Tetratricopeptide repeat domain"/>
    <property type="match status" value="1"/>
</dbReference>
<proteinExistence type="predicted"/>
<evidence type="ECO:0000256" key="1">
    <source>
        <dbReference type="SAM" id="Phobius"/>
    </source>
</evidence>
<dbReference type="GeneID" id="39733113"/>
<feature type="transmembrane region" description="Helical" evidence="1">
    <location>
        <begin position="121"/>
        <end position="139"/>
    </location>
</feature>
<keyword evidence="1" id="KW-0812">Transmembrane</keyword>
<evidence type="ECO:0000313" key="3">
    <source>
        <dbReference type="Proteomes" id="UP000220797"/>
    </source>
</evidence>
<gene>
    <name evidence="2" type="ORF">PGAL8A_00458000</name>
</gene>
<keyword evidence="1" id="KW-1133">Transmembrane helix</keyword>
<dbReference type="EMBL" id="CVMV01000083">
    <property type="protein sequence ID" value="CRG97000.1"/>
    <property type="molecule type" value="Genomic_DNA"/>
</dbReference>
<dbReference type="PANTHER" id="PTHR21581:SF6">
    <property type="entry name" value="TRAFFICKING PROTEIN PARTICLE COMPLEX SUBUNIT 12"/>
    <property type="match status" value="1"/>
</dbReference>
<evidence type="ECO:0008006" key="4">
    <source>
        <dbReference type="Google" id="ProtNLM"/>
    </source>
</evidence>
<dbReference type="InterPro" id="IPR011990">
    <property type="entry name" value="TPR-like_helical_dom_sf"/>
</dbReference>
<sequence>MDEHTLYMYEIEDKITIGNINLNEEINKRAIEYFITAKSYIEKKRLKTCETFITDILNYFKKEPFEYIIFMTIKVYCNLRLHCYRSLTNDLNSLRNLDSDNYKFENFSSKYRKKKGSMIPFLLRLVNCYYPYTLSLYFTSFDRLYLLILHYENIIKMCNEKIENNENCNDVYLRKKNIFFHYIIITCYVLCDLLLKKNYIEQAIQLLKDKILYYDPNHINTISLIGKLSLLIGCFDSAKYSFNLASNLSENKNFNHIKMNYNFLNLYLEEYKIALNEILLIYLNNEEEDNNAVNDYSIYCNNLAITHFYNADLKKSIQTLEKAIMDNYLNTFPSVVRNLNYFYELSKTKNETVNKINDIIKNNLNEDEEILSLIPRS</sequence>
<keyword evidence="3" id="KW-1185">Reference proteome</keyword>
<reference evidence="2" key="1">
    <citation type="submission" date="2015-04" db="EMBL/GenBank/DDBJ databases">
        <authorList>
            <consortium name="Pathogen Informatics"/>
        </authorList>
    </citation>
    <scope>NUCLEOTIDE SEQUENCE [LARGE SCALE GENOMIC DNA]</scope>
    <source>
        <strain evidence="2">8A</strain>
    </source>
</reference>
<organism evidence="2 3">
    <name type="scientific">Plasmodium gallinaceum</name>
    <dbReference type="NCBI Taxonomy" id="5849"/>
    <lineage>
        <taxon>Eukaryota</taxon>
        <taxon>Sar</taxon>
        <taxon>Alveolata</taxon>
        <taxon>Apicomplexa</taxon>
        <taxon>Aconoidasida</taxon>
        <taxon>Haemosporida</taxon>
        <taxon>Plasmodiidae</taxon>
        <taxon>Plasmodium</taxon>
        <taxon>Plasmodium (Haemamoeba)</taxon>
    </lineage>
</organism>
<dbReference type="Proteomes" id="UP000220797">
    <property type="component" value="Unassembled WGS sequence"/>
</dbReference>
<evidence type="ECO:0000313" key="2">
    <source>
        <dbReference type="EMBL" id="CRG97000.1"/>
    </source>
</evidence>
<dbReference type="PANTHER" id="PTHR21581">
    <property type="entry name" value="D-ALANYL-D-ALANINE CARBOXYPEPTIDASE"/>
    <property type="match status" value="1"/>
</dbReference>